<name>A0A544VTA0_9MYCO</name>
<dbReference type="GO" id="GO:0008757">
    <property type="term" value="F:S-adenosylmethionine-dependent methyltransferase activity"/>
    <property type="evidence" value="ECO:0007669"/>
    <property type="project" value="InterPro"/>
</dbReference>
<keyword evidence="2" id="KW-0489">Methyltransferase</keyword>
<dbReference type="RefSeq" id="WP_142555254.1">
    <property type="nucleotide sequence ID" value="NZ_VIFX01000049.1"/>
</dbReference>
<organism evidence="2 3">
    <name type="scientific">Mycolicibacterium hodleri</name>
    <dbReference type="NCBI Taxonomy" id="49897"/>
    <lineage>
        <taxon>Bacteria</taxon>
        <taxon>Bacillati</taxon>
        <taxon>Actinomycetota</taxon>
        <taxon>Actinomycetes</taxon>
        <taxon>Mycobacteriales</taxon>
        <taxon>Mycobacteriaceae</taxon>
        <taxon>Mycolicibacterium</taxon>
    </lineage>
</organism>
<gene>
    <name evidence="2" type="ORF">D8S82_28150</name>
</gene>
<dbReference type="AlphaFoldDB" id="A0A544VTA0"/>
<dbReference type="InterPro" id="IPR029063">
    <property type="entry name" value="SAM-dependent_MTases_sf"/>
</dbReference>
<keyword evidence="3" id="KW-1185">Reference proteome</keyword>
<feature type="domain" description="Methyltransferase type 11" evidence="1">
    <location>
        <begin position="134"/>
        <end position="225"/>
    </location>
</feature>
<comment type="caution">
    <text evidence="2">The sequence shown here is derived from an EMBL/GenBank/DDBJ whole genome shotgun (WGS) entry which is preliminary data.</text>
</comment>
<dbReference type="EMBL" id="VIFX01000049">
    <property type="protein sequence ID" value="TQR83210.1"/>
    <property type="molecule type" value="Genomic_DNA"/>
</dbReference>
<reference evidence="2 3" key="1">
    <citation type="submission" date="2018-10" db="EMBL/GenBank/DDBJ databases">
        <title>Draft genome of Mycobacterium hodleri strain B.</title>
        <authorList>
            <person name="Amande T.J."/>
            <person name="Mcgenity T.J."/>
        </authorList>
    </citation>
    <scope>NUCLEOTIDE SEQUENCE [LARGE SCALE GENOMIC DNA]</scope>
    <source>
        <strain evidence="2 3">B</strain>
    </source>
</reference>
<dbReference type="SUPFAM" id="SSF53335">
    <property type="entry name" value="S-adenosyl-L-methionine-dependent methyltransferases"/>
    <property type="match status" value="1"/>
</dbReference>
<evidence type="ECO:0000313" key="3">
    <source>
        <dbReference type="Proteomes" id="UP000315759"/>
    </source>
</evidence>
<dbReference type="Pfam" id="PF08241">
    <property type="entry name" value="Methyltransf_11"/>
    <property type="match status" value="1"/>
</dbReference>
<proteinExistence type="predicted"/>
<evidence type="ECO:0000313" key="2">
    <source>
        <dbReference type="EMBL" id="TQR83210.1"/>
    </source>
</evidence>
<dbReference type="Proteomes" id="UP000315759">
    <property type="component" value="Unassembled WGS sequence"/>
</dbReference>
<dbReference type="GO" id="GO:0032259">
    <property type="term" value="P:methylation"/>
    <property type="evidence" value="ECO:0007669"/>
    <property type="project" value="UniProtKB-KW"/>
</dbReference>
<dbReference type="NCBIfam" id="NF041255">
    <property type="entry name" value="mycofact_MftM"/>
    <property type="match status" value="1"/>
</dbReference>
<dbReference type="InterPro" id="IPR013216">
    <property type="entry name" value="Methyltransf_11"/>
</dbReference>
<protein>
    <submittedName>
        <fullName evidence="2">Class I SAM-dependent methyltransferase</fullName>
    </submittedName>
</protein>
<evidence type="ECO:0000259" key="1">
    <source>
        <dbReference type="Pfam" id="PF08241"/>
    </source>
</evidence>
<sequence>MTSASTLPRVRVTRRTGPHVAHPDRAALCTRRFCTSRAGGVLAVEHDLGPDEISDELAVLLATELDDAGVLRGQPEFEAVFTGVVQSVTDDDGESDAAWLRFYRNSLDRLEHGSAAFAPIHQHAASLVLGHQIVDLGSCFGFFPLRMAAAGFDVTATDLSGPTMELLDRTSPPLRRPLRTVVCDAASVPLPDGVADTVTVLHLLEHLDSDASAAVLREAMRLARRRVVAAVPFEDVPRACYGHVQRFDVDVLKTIADSWRAAGVEAGVHEFHGGWLVLDR</sequence>
<dbReference type="Gene3D" id="3.40.50.150">
    <property type="entry name" value="Vaccinia Virus protein VP39"/>
    <property type="match status" value="1"/>
</dbReference>
<keyword evidence="2" id="KW-0808">Transferase</keyword>
<accession>A0A544VTA0</accession>